<gene>
    <name evidence="1" type="ORF">BpHYR1_029532</name>
</gene>
<reference evidence="1 2" key="1">
    <citation type="journal article" date="2018" name="Sci. Rep.">
        <title>Genomic signatures of local adaptation to the degree of environmental predictability in rotifers.</title>
        <authorList>
            <person name="Franch-Gras L."/>
            <person name="Hahn C."/>
            <person name="Garcia-Roger E.M."/>
            <person name="Carmona M.J."/>
            <person name="Serra M."/>
            <person name="Gomez A."/>
        </authorList>
    </citation>
    <scope>NUCLEOTIDE SEQUENCE [LARGE SCALE GENOMIC DNA]</scope>
    <source>
        <strain evidence="1">HYR1</strain>
    </source>
</reference>
<proteinExistence type="predicted"/>
<dbReference type="Proteomes" id="UP000276133">
    <property type="component" value="Unassembled WGS sequence"/>
</dbReference>
<keyword evidence="2" id="KW-1185">Reference proteome</keyword>
<comment type="caution">
    <text evidence="1">The sequence shown here is derived from an EMBL/GenBank/DDBJ whole genome shotgun (WGS) entry which is preliminary data.</text>
</comment>
<organism evidence="1 2">
    <name type="scientific">Brachionus plicatilis</name>
    <name type="common">Marine rotifer</name>
    <name type="synonym">Brachionus muelleri</name>
    <dbReference type="NCBI Taxonomy" id="10195"/>
    <lineage>
        <taxon>Eukaryota</taxon>
        <taxon>Metazoa</taxon>
        <taxon>Spiralia</taxon>
        <taxon>Gnathifera</taxon>
        <taxon>Rotifera</taxon>
        <taxon>Eurotatoria</taxon>
        <taxon>Monogononta</taxon>
        <taxon>Pseudotrocha</taxon>
        <taxon>Ploima</taxon>
        <taxon>Brachionidae</taxon>
        <taxon>Brachionus</taxon>
    </lineage>
</organism>
<evidence type="ECO:0000313" key="1">
    <source>
        <dbReference type="EMBL" id="RMZ92789.1"/>
    </source>
</evidence>
<protein>
    <submittedName>
        <fullName evidence="1">Uncharacterized protein</fullName>
    </submittedName>
</protein>
<dbReference type="AlphaFoldDB" id="A0A3M7P1C0"/>
<dbReference type="EMBL" id="REGN01014312">
    <property type="protein sequence ID" value="RMZ92789.1"/>
    <property type="molecule type" value="Genomic_DNA"/>
</dbReference>
<name>A0A3M7P1C0_BRAPC</name>
<accession>A0A3M7P1C0</accession>
<sequence>MIFLINHQMNRQNIWNFLNSFKYCFFFCDSIYQNSKKKLIFLVVKQDRVVPSNCPTSKLIRNRTSRRLNFLIPQLERHKVTNLSFSVSLQDNKKMNGRRSENMK</sequence>
<evidence type="ECO:0000313" key="2">
    <source>
        <dbReference type="Proteomes" id="UP000276133"/>
    </source>
</evidence>